<accession>A0ABN1BBK9</accession>
<evidence type="ECO:0000313" key="5">
    <source>
        <dbReference type="EMBL" id="GAA0493244.1"/>
    </source>
</evidence>
<organism evidence="5 6">
    <name type="scientific">Streptomyces stramineus</name>
    <dbReference type="NCBI Taxonomy" id="173861"/>
    <lineage>
        <taxon>Bacteria</taxon>
        <taxon>Bacillati</taxon>
        <taxon>Actinomycetota</taxon>
        <taxon>Actinomycetes</taxon>
        <taxon>Kitasatosporales</taxon>
        <taxon>Streptomycetaceae</taxon>
        <taxon>Streptomyces</taxon>
    </lineage>
</organism>
<evidence type="ECO:0000259" key="4">
    <source>
        <dbReference type="PROSITE" id="PS50043"/>
    </source>
</evidence>
<dbReference type="SUPFAM" id="SSF52540">
    <property type="entry name" value="P-loop containing nucleoside triphosphate hydrolases"/>
    <property type="match status" value="1"/>
</dbReference>
<keyword evidence="2" id="KW-0067">ATP-binding</keyword>
<dbReference type="SUPFAM" id="SSF48452">
    <property type="entry name" value="TPR-like"/>
    <property type="match status" value="1"/>
</dbReference>
<dbReference type="PANTHER" id="PTHR16305">
    <property type="entry name" value="TESTICULAR SOLUBLE ADENYLYL CYCLASE"/>
    <property type="match status" value="1"/>
</dbReference>
<keyword evidence="1" id="KW-0547">Nucleotide-binding</keyword>
<dbReference type="PANTHER" id="PTHR16305:SF35">
    <property type="entry name" value="TRANSCRIPTIONAL ACTIVATOR DOMAIN"/>
    <property type="match status" value="1"/>
</dbReference>
<feature type="domain" description="HTH luxR-type" evidence="4">
    <location>
        <begin position="861"/>
        <end position="926"/>
    </location>
</feature>
<dbReference type="PROSITE" id="PS50043">
    <property type="entry name" value="HTH_LUXR_2"/>
    <property type="match status" value="1"/>
</dbReference>
<dbReference type="CDD" id="cd06170">
    <property type="entry name" value="LuxR_C_like"/>
    <property type="match status" value="1"/>
</dbReference>
<dbReference type="Pfam" id="PF13191">
    <property type="entry name" value="AAA_16"/>
    <property type="match status" value="1"/>
</dbReference>
<evidence type="ECO:0000256" key="2">
    <source>
        <dbReference type="ARBA" id="ARBA00022840"/>
    </source>
</evidence>
<keyword evidence="6" id="KW-1185">Reference proteome</keyword>
<dbReference type="Pfam" id="PF00196">
    <property type="entry name" value="GerE"/>
    <property type="match status" value="1"/>
</dbReference>
<dbReference type="InterPro" id="IPR016032">
    <property type="entry name" value="Sig_transdc_resp-reg_C-effctor"/>
</dbReference>
<dbReference type="SMART" id="SM00421">
    <property type="entry name" value="HTH_LUXR"/>
    <property type="match status" value="1"/>
</dbReference>
<name>A0ABN1BBK9_9ACTN</name>
<reference evidence="5 6" key="1">
    <citation type="journal article" date="2019" name="Int. J. Syst. Evol. Microbiol.">
        <title>The Global Catalogue of Microorganisms (GCM) 10K type strain sequencing project: providing services to taxonomists for standard genome sequencing and annotation.</title>
        <authorList>
            <consortium name="The Broad Institute Genomics Platform"/>
            <consortium name="The Broad Institute Genome Sequencing Center for Infectious Disease"/>
            <person name="Wu L."/>
            <person name="Ma J."/>
        </authorList>
    </citation>
    <scope>NUCLEOTIDE SEQUENCE [LARGE SCALE GENOMIC DNA]</scope>
    <source>
        <strain evidence="5 6">JCM 10649</strain>
    </source>
</reference>
<dbReference type="Gene3D" id="1.25.40.10">
    <property type="entry name" value="Tetratricopeptide repeat domain"/>
    <property type="match status" value="1"/>
</dbReference>
<sequence length="965" mass="102592">MHDILKSAAEGRGRSVLIEGTAGTGRTRHLRSAMDAAEEHGLHLLTARARASEQDVDYSIAQQLMAGARTLLGGDTAPGAPEPARTGVPHRPSPRDPYAQAGSDALHPLARVLTAGRPLLLAVDDLQWADAPSLRCLGYLMARLENTPVAIVATVALGETPGDPLMAEVLSSFRHRVLLRGLSADAVTRLTAETFDAAPDPLFADACRDATGGNPALLEALFRVMRLHGLRPDAEAAARIGELAPVEVADTLLPRYDRAYPGAAEVLEAAAVLDGSATTGLVARLPRLDKLRAADVVDSLVRAGVLTDTGAAVRFTRPLVRAAVLARIPPSRRDVLHARAAELLHEAGAPAEEAADQLLRVRSRLAGHWICAALCEAAGEAASRGDCERARAYLRRGLEECEGPCRGRLLRAFGQLELATDPAAAVGYLRRALSLQADLAGRVEIRLRIAHALHLLGRAAEAERVLLEGIGEARNAGEAPAETLRAERSLLRELHLAADEDAGAGPDAVATAELLPLDAAATPGDRHTRLSLAALRTSRRGERREQAVDQARRALQEEHPALDWRIATRTVPLQVLARADKLDTALTECDVLLDRARADGSRTMVTMAHGMRAELRYRTGDIPGCLEDARKALAPAGTSPAGHWSRTGQAVAGVVAALLETGELREANRTLREVGLDAEVPAGVSYAALLFHRGRLRVACGYPEAGLADLRECGRRLTAAGQLNPSVLSWRSEAALVHAALGERDTALALVEDELGRARRWGGRRAIGRALRASGLLARGLTGEAAFREAVDVLEPSPARLDLARSLTDLGILMRKSSRLGEAREHLRRAQSLAEQCGATVLAHTARQELQVAGARPRRLTEVGIDALTPTERRVALMAVGKCTNREIAAKLFVTQRTVELHLSRVYRKLSVPGRAGLAACFAELPDPVPGAVPADLADLAGLAGPAGRSWARPAERSSPGVAAV</sequence>
<evidence type="ECO:0000313" key="6">
    <source>
        <dbReference type="Proteomes" id="UP001499895"/>
    </source>
</evidence>
<feature type="region of interest" description="Disordered" evidence="3">
    <location>
        <begin position="71"/>
        <end position="101"/>
    </location>
</feature>
<comment type="caution">
    <text evidence="5">The sequence shown here is derived from an EMBL/GenBank/DDBJ whole genome shotgun (WGS) entry which is preliminary data.</text>
</comment>
<dbReference type="InterPro" id="IPR036388">
    <property type="entry name" value="WH-like_DNA-bd_sf"/>
</dbReference>
<evidence type="ECO:0000256" key="1">
    <source>
        <dbReference type="ARBA" id="ARBA00022741"/>
    </source>
</evidence>
<protein>
    <submittedName>
        <fullName evidence="5">LuxR family transcriptional regulator</fullName>
    </submittedName>
</protein>
<dbReference type="RefSeq" id="WP_344097262.1">
    <property type="nucleotide sequence ID" value="NZ_BAAAHB010000133.1"/>
</dbReference>
<evidence type="ECO:0000256" key="3">
    <source>
        <dbReference type="SAM" id="MobiDB-lite"/>
    </source>
</evidence>
<dbReference type="InterPro" id="IPR000792">
    <property type="entry name" value="Tscrpt_reg_LuxR_C"/>
</dbReference>
<dbReference type="InterPro" id="IPR027417">
    <property type="entry name" value="P-loop_NTPase"/>
</dbReference>
<dbReference type="SUPFAM" id="SSF46894">
    <property type="entry name" value="C-terminal effector domain of the bipartite response regulators"/>
    <property type="match status" value="1"/>
</dbReference>
<dbReference type="Proteomes" id="UP001499895">
    <property type="component" value="Unassembled WGS sequence"/>
</dbReference>
<dbReference type="InterPro" id="IPR041664">
    <property type="entry name" value="AAA_16"/>
</dbReference>
<dbReference type="InterPro" id="IPR011990">
    <property type="entry name" value="TPR-like_helical_dom_sf"/>
</dbReference>
<proteinExistence type="predicted"/>
<dbReference type="EMBL" id="BAAAHB010000133">
    <property type="protein sequence ID" value="GAA0493244.1"/>
    <property type="molecule type" value="Genomic_DNA"/>
</dbReference>
<dbReference type="Gene3D" id="1.10.10.10">
    <property type="entry name" value="Winged helix-like DNA-binding domain superfamily/Winged helix DNA-binding domain"/>
    <property type="match status" value="1"/>
</dbReference>
<gene>
    <name evidence="5" type="ORF">GCM10009544_62050</name>
</gene>